<comment type="caution">
    <text evidence="4">Lacks conserved residue(s) required for the propagation of feature annotation.</text>
</comment>
<dbReference type="GO" id="GO:0016042">
    <property type="term" value="P:lipid catabolic process"/>
    <property type="evidence" value="ECO:0007669"/>
    <property type="project" value="UniProtKB-UniRule"/>
</dbReference>
<evidence type="ECO:0000256" key="3">
    <source>
        <dbReference type="ARBA" id="ARBA00023098"/>
    </source>
</evidence>
<evidence type="ECO:0000259" key="5">
    <source>
        <dbReference type="PROSITE" id="PS51635"/>
    </source>
</evidence>
<protein>
    <recommendedName>
        <fullName evidence="5">PNPLA domain-containing protein</fullName>
    </recommendedName>
</protein>
<dbReference type="PANTHER" id="PTHR14226">
    <property type="entry name" value="NEUROPATHY TARGET ESTERASE/SWISS CHEESE D.MELANOGASTER"/>
    <property type="match status" value="1"/>
</dbReference>
<feature type="active site" description="Proton acceptor" evidence="4">
    <location>
        <position position="241"/>
    </location>
</feature>
<dbReference type="InterPro" id="IPR050301">
    <property type="entry name" value="NTE"/>
</dbReference>
<dbReference type="AlphaFoldDB" id="A0AA48GT51"/>
<evidence type="ECO:0000256" key="2">
    <source>
        <dbReference type="ARBA" id="ARBA00022963"/>
    </source>
</evidence>
<keyword evidence="7" id="KW-1185">Reference proteome</keyword>
<dbReference type="EMBL" id="AP027081">
    <property type="protein sequence ID" value="BDU77112.1"/>
    <property type="molecule type" value="Genomic_DNA"/>
</dbReference>
<dbReference type="RefSeq" id="WP_316410104.1">
    <property type="nucleotide sequence ID" value="NZ_AP027081.1"/>
</dbReference>
<dbReference type="Pfam" id="PF01734">
    <property type="entry name" value="Patatin"/>
    <property type="match status" value="1"/>
</dbReference>
<proteinExistence type="predicted"/>
<dbReference type="InterPro" id="IPR002641">
    <property type="entry name" value="PNPLA_dom"/>
</dbReference>
<organism evidence="6 7">
    <name type="scientific">Mesoterricola sediminis</name>
    <dbReference type="NCBI Taxonomy" id="2927980"/>
    <lineage>
        <taxon>Bacteria</taxon>
        <taxon>Pseudomonadati</taxon>
        <taxon>Acidobacteriota</taxon>
        <taxon>Holophagae</taxon>
        <taxon>Holophagales</taxon>
        <taxon>Holophagaceae</taxon>
        <taxon>Mesoterricola</taxon>
    </lineage>
</organism>
<dbReference type="InterPro" id="IPR016035">
    <property type="entry name" value="Acyl_Trfase/lysoPLipase"/>
</dbReference>
<keyword evidence="3 4" id="KW-0443">Lipid metabolism</keyword>
<name>A0AA48GT51_9BACT</name>
<dbReference type="Gene3D" id="2.40.160.50">
    <property type="entry name" value="membrane protein fhac: a member of the omp85/tpsb transporter family"/>
    <property type="match status" value="1"/>
</dbReference>
<feature type="short sequence motif" description="GXSXG" evidence="4">
    <location>
        <begin position="91"/>
        <end position="95"/>
    </location>
</feature>
<dbReference type="PANTHER" id="PTHR14226:SF29">
    <property type="entry name" value="NEUROPATHY TARGET ESTERASE SWS"/>
    <property type="match status" value="1"/>
</dbReference>
<dbReference type="PROSITE" id="PS51635">
    <property type="entry name" value="PNPLA"/>
    <property type="match status" value="1"/>
</dbReference>
<dbReference type="Gene3D" id="3.40.1090.10">
    <property type="entry name" value="Cytosolic phospholipase A2 catalytic domain"/>
    <property type="match status" value="2"/>
</dbReference>
<feature type="active site" description="Nucleophile" evidence="4">
    <location>
        <position position="93"/>
    </location>
</feature>
<dbReference type="Proteomes" id="UP001228113">
    <property type="component" value="Chromosome"/>
</dbReference>
<keyword evidence="2 4" id="KW-0442">Lipid degradation</keyword>
<dbReference type="GO" id="GO:0016787">
    <property type="term" value="F:hydrolase activity"/>
    <property type="evidence" value="ECO:0007669"/>
    <property type="project" value="UniProtKB-UniRule"/>
</dbReference>
<evidence type="ECO:0000313" key="7">
    <source>
        <dbReference type="Proteomes" id="UP001228113"/>
    </source>
</evidence>
<reference evidence="6" key="1">
    <citation type="journal article" date="2023" name="Int. J. Syst. Evol. Microbiol.">
        <title>Mesoterricola silvestris gen. nov., sp. nov., Mesoterricola sediminis sp. nov., Geothrix oryzae sp. nov., Geothrix edaphica sp. nov., Geothrix rubra sp. nov., and Geothrix limicola sp. nov., six novel members of Acidobacteriota isolated from soils.</title>
        <authorList>
            <person name="Itoh H."/>
            <person name="Sugisawa Y."/>
            <person name="Mise K."/>
            <person name="Xu Z."/>
            <person name="Kuniyasu M."/>
            <person name="Ushijima N."/>
            <person name="Kawano K."/>
            <person name="Kobayashi E."/>
            <person name="Shiratori Y."/>
            <person name="Masuda Y."/>
            <person name="Senoo K."/>
        </authorList>
    </citation>
    <scope>NUCLEOTIDE SEQUENCE</scope>
    <source>
        <strain evidence="6">W786</strain>
    </source>
</reference>
<dbReference type="KEGG" id="msea:METESE_20700"/>
<gene>
    <name evidence="6" type="ORF">METESE_20700</name>
</gene>
<evidence type="ECO:0000313" key="6">
    <source>
        <dbReference type="EMBL" id="BDU77112.1"/>
    </source>
</evidence>
<evidence type="ECO:0000256" key="4">
    <source>
        <dbReference type="PROSITE-ProRule" id="PRU01161"/>
    </source>
</evidence>
<feature type="domain" description="PNPLA" evidence="5">
    <location>
        <begin position="60"/>
        <end position="254"/>
    </location>
</feature>
<evidence type="ECO:0000256" key="1">
    <source>
        <dbReference type="ARBA" id="ARBA00022801"/>
    </source>
</evidence>
<sequence length="910" mass="98325">MRALPLPAWPFRGAVVLLLAAGAALGAQAPAPLRLRVKAPDYRLELAPRAYAPGQRPLVLALGGGAAKGIAHVGVLQRLEEEGLPVDGIAGTSMGAFMGAMYASGYSGFAIQRLFERVDVGALLMDRQHRRPGETLWEQEHERTTFLSLEFVPGTGVLFMPGTSPGLDLKRALQVLLARPAVSGADSFDGLRVPFRAVSTDLQAGRAALPDRGDLGTAVRASMSIPGVFSPVLLGDHQHVDGMLVQNLPVEAARSLPVKGVVVAVEVGQALDSTRLTSVFALAVRSLDVSVEERTEISRKAADLLLRPRTDALPYLDFHQMVDRAVAEGRRAFDGALDALEQRIYGPEGEAPFPAGPVTVVAPEPLGAQVRALVRAGLPEGPRLRRHGLRVLRRIQAAGFAREAEWTFTPAGPVLTVTPQPVLRALEVQAAGDWGQLARTCLEGAGLREGAAYNPVALGRALDAFLLETTIRSHPLVKLDAVTFDETAGRLSLRISEPGLPPIRVEPGILSPGQTQYLANLLAPFAGRPLEVDTFTRSVLLGEKRLGLEEIRLEADPARPRPALRARPIPDDRVIVDATFGYETTWQGHAAVDARAHRVFGTALGFSAEASGDRLWTTGGLRLTRALAAWPRVGLAVGARSVEQHLLPEVLDALFALDPRIPGLTGHTFREQGVATALFARVGLDDRGLVEVEGSRSWIRTQPGAGPDLAPSLYQVQARFEWDSFDRYLFPTEGFLVRTRFGQGRQERPGAPTAWYRFAYLRARRLWPVAPWGSVDADLESGLGWDLPLARYYPVGGPAFLAGTASAGHPTPNFAILRLGLPLHVVRVFGVNVQATPRLDAAYLGAASPHRLREAGAWVRAAGVSFRAELGRYYLELDAGRAASTDPAFRARTRVNLLVGTHPFDLWWRR</sequence>
<keyword evidence="1 4" id="KW-0378">Hydrolase</keyword>
<dbReference type="SUPFAM" id="SSF52151">
    <property type="entry name" value="FabD/lysophospholipase-like"/>
    <property type="match status" value="1"/>
</dbReference>
<accession>A0AA48GT51</accession>